<keyword evidence="1" id="KW-0812">Transmembrane</keyword>
<proteinExistence type="predicted"/>
<dbReference type="KEGG" id="vg:26632138"/>
<evidence type="ECO:0000256" key="1">
    <source>
        <dbReference type="SAM" id="Phobius"/>
    </source>
</evidence>
<gene>
    <name evidence="2" type="ORF">SEA_ARCHIE_31</name>
</gene>
<accession>A0A0M4R9U7</accession>
<organism evidence="2 3">
    <name type="scientific">Mycobacterium phage Archie</name>
    <dbReference type="NCBI Taxonomy" id="1718599"/>
    <lineage>
        <taxon>Viruses</taxon>
        <taxon>Duplodnaviria</taxon>
        <taxon>Heunggongvirae</taxon>
        <taxon>Uroviricota</taxon>
        <taxon>Caudoviricetes</taxon>
        <taxon>Vilmaviridae</taxon>
        <taxon>Lclasvirinae</taxon>
        <taxon>Faithunavirus</taxon>
        <taxon>Faithunavirus archie</taxon>
    </lineage>
</organism>
<dbReference type="OrthoDB" id="14998at10239"/>
<dbReference type="Proteomes" id="UP000201697">
    <property type="component" value="Segment"/>
</dbReference>
<protein>
    <submittedName>
        <fullName evidence="2">Uncharacterized protein</fullName>
    </submittedName>
</protein>
<evidence type="ECO:0000313" key="2">
    <source>
        <dbReference type="EMBL" id="ALF00337.1"/>
    </source>
</evidence>
<feature type="transmembrane region" description="Helical" evidence="1">
    <location>
        <begin position="18"/>
        <end position="36"/>
    </location>
</feature>
<evidence type="ECO:0000313" key="3">
    <source>
        <dbReference type="Proteomes" id="UP000201697"/>
    </source>
</evidence>
<dbReference type="RefSeq" id="YP_009205498.1">
    <property type="nucleotide sequence ID" value="NC_028878.1"/>
</dbReference>
<dbReference type="EMBL" id="KT591489">
    <property type="protein sequence ID" value="ALF00337.1"/>
    <property type="molecule type" value="Genomic_DNA"/>
</dbReference>
<sequence length="140" mass="16545">MPETGEWIGVLVTNWPELAVIASLVFGVYMIVRFLAGTFESFSRALGPVGRFLRAQRAINKAESDDMRKRIAYLDERVTRLLYRDQCYFAYVLADTEWHRRHELKAAALGWVFEPHVSFLEFRDTWMRERGLDKELEIWK</sequence>
<reference evidence="2 3" key="1">
    <citation type="submission" date="2015-08" db="EMBL/GenBank/DDBJ databases">
        <authorList>
            <person name="Clarke R.M."/>
            <person name="Taylor B.J."/>
            <person name="Thorniley A.J."/>
            <person name="Dasenko M.A."/>
            <person name="Denver D.R."/>
            <person name="Garcia-Ruiz H."/>
            <person name="Hoyer J.S."/>
            <person name="Jogdeo S."/>
            <person name="Sullivan C.M."/>
            <person name="Peterson M.R."/>
            <person name="Rowley E.R."/>
            <person name="Schnitzler C.E."/>
            <person name="Vining K.J."/>
            <person name="Almabruk K.H."/>
            <person name="Banawas S."/>
            <person name="Beatty C."/>
            <person name="Bullock C.J."/>
            <person name="Cappellazzi J.E."/>
            <person name="Chagani S.E."/>
            <person name="Chatterjee P."/>
            <person name="Cram E.D."/>
            <person name="Elorriaga M.E."/>
            <person name="Esser M."/>
            <person name="Fellows E.J."/>
            <person name="Garcia G.R."/>
            <person name="Gullaba J.M."/>
            <person name="Kinsley M.A."/>
            <person name="Luo F."/>
            <person name="McGinnis M."/>
            <person name="Paquette C.E."/>
            <person name="Reddekopp R.L."/>
            <person name="Rosen K.L."/>
            <person name="Sahlfeld L.M."/>
            <person name="Vondras A.M."/>
            <person name="Wang J.X."/>
            <person name="Weiss E.S."/>
            <person name="Wernick R."/>
            <person name="Abuelizz H.A."/>
            <person name="Amaro Y."/>
            <person name="Archer C.L."/>
            <person name="Basu A."/>
            <person name="Bellinger M.R."/>
            <person name="Johnson S.F."/>
            <person name="Kitchen S.A."/>
            <person name="Li M."/>
            <person name="Morey-Castro K.E."/>
            <person name="Lavalleur H.J."/>
            <person name="Rangel L.J."/>
            <person name="Ree J.F."/>
            <person name="Shay S.D."/>
            <person name="Sheng Y."/>
            <person name="Smyth J.C."/>
            <person name="Stamm E.A."/>
            <person name="Taylor C.R."/>
            <person name="Vining O.B."/>
            <person name="Wanzeck K.M."/>
            <person name="Watson G."/>
            <person name="Bruck A.J."/>
            <person name="Anders K.R."/>
            <person name="Bradley K.W."/>
            <person name="Asai D.J."/>
            <person name="Bowman C.A."/>
            <person name="Russell D.A."/>
            <person name="Pope W.H."/>
            <person name="Jacobs-Sera D."/>
            <person name="Hendrix R.W."/>
            <person name="Hatfull G.F."/>
        </authorList>
    </citation>
    <scope>NUCLEOTIDE SEQUENCE [LARGE SCALE GENOMIC DNA]</scope>
</reference>
<keyword evidence="1" id="KW-1133">Transmembrane helix</keyword>
<keyword evidence="3" id="KW-1185">Reference proteome</keyword>
<name>A0A0M4R9U7_9CAUD</name>
<keyword evidence="1" id="KW-0472">Membrane</keyword>
<dbReference type="GeneID" id="26632138"/>